<dbReference type="EMBL" id="CAJGYO010000342">
    <property type="protein sequence ID" value="CAD6341918.1"/>
    <property type="molecule type" value="Genomic_DNA"/>
</dbReference>
<comment type="caution">
    <text evidence="1">The sequence shown here is derived from an EMBL/GenBank/DDBJ whole genome shotgun (WGS) entry which is preliminary data.</text>
</comment>
<gene>
    <name evidence="1" type="ORF">NCGR_LOCUS66016</name>
</gene>
<organism evidence="1 2">
    <name type="scientific">Miscanthus lutarioriparius</name>
    <dbReference type="NCBI Taxonomy" id="422564"/>
    <lineage>
        <taxon>Eukaryota</taxon>
        <taxon>Viridiplantae</taxon>
        <taxon>Streptophyta</taxon>
        <taxon>Embryophyta</taxon>
        <taxon>Tracheophyta</taxon>
        <taxon>Spermatophyta</taxon>
        <taxon>Magnoliopsida</taxon>
        <taxon>Liliopsida</taxon>
        <taxon>Poales</taxon>
        <taxon>Poaceae</taxon>
        <taxon>PACMAD clade</taxon>
        <taxon>Panicoideae</taxon>
        <taxon>Andropogonodae</taxon>
        <taxon>Andropogoneae</taxon>
        <taxon>Saccharinae</taxon>
        <taxon>Miscanthus</taxon>
    </lineage>
</organism>
<dbReference type="Proteomes" id="UP000604825">
    <property type="component" value="Unassembled WGS sequence"/>
</dbReference>
<sequence>MSSSSSSRARASESGGRDIPWVLLDRTPRLTDFGGMAHDADVLLELVPPPAVSTVFLDRALLPDAAAWETAPCRVEGADASGHLLLAFPSPRAPGESNLLAKGKGHFLPAFPEDVLGLAISPAAPTGIIADHGANTGDAYFVAQVQSAPSSTPVVAVALCFSSDESKWTVREVAGDDRWRDFHANSVVSHDRGVHGDGLLVFVDRNHGLLLFHPWAIASRFVQFPDPPEGGGGGETEEEADASVDSSEGKIIYVVFYDVPDGTMIGLWCLSEENLRWNPHFSLCSDEVFHCDEFLLPLRGVRSVGPVDPYRMTGMVFAVRCPADGTLSSFCVEVTPAGMVLRRVQLLGDVESCACQDSVVCPLQGTPKRSWMETVNSAVQDGKQVGMIALSAVQKGRKYVDKLPGAVQLVGGALGLSHTSALVSAANAIKTVNDSITIGENVSSWLRQHRPGAPGLICRVVGTEQEAQAALDEWRSLEKPSNMLVDPAEDLTQQQWDELREFLVDRGGETLVQHYDYEFVGRPPR</sequence>
<evidence type="ECO:0000313" key="2">
    <source>
        <dbReference type="Proteomes" id="UP000604825"/>
    </source>
</evidence>
<evidence type="ECO:0000313" key="1">
    <source>
        <dbReference type="EMBL" id="CAD6341918.1"/>
    </source>
</evidence>
<keyword evidence="2" id="KW-1185">Reference proteome</keyword>
<dbReference type="PANTHER" id="PTHR33086">
    <property type="entry name" value="OS05G0468200 PROTEIN-RELATED"/>
    <property type="match status" value="1"/>
</dbReference>
<reference evidence="1" key="1">
    <citation type="submission" date="2020-10" db="EMBL/GenBank/DDBJ databases">
        <authorList>
            <person name="Han B."/>
            <person name="Lu T."/>
            <person name="Zhao Q."/>
            <person name="Huang X."/>
            <person name="Zhao Y."/>
        </authorList>
    </citation>
    <scope>NUCLEOTIDE SEQUENCE</scope>
</reference>
<proteinExistence type="predicted"/>
<dbReference type="AlphaFoldDB" id="A0A811SM39"/>
<name>A0A811SM39_9POAL</name>
<dbReference type="PANTHER" id="PTHR33086:SF51">
    <property type="entry name" value="OS06G0307900 PROTEIN"/>
    <property type="match status" value="1"/>
</dbReference>
<protein>
    <submittedName>
        <fullName evidence="1">Uncharacterized protein</fullName>
    </submittedName>
</protein>
<accession>A0A811SM39</accession>